<dbReference type="RefSeq" id="WP_175592490.1">
    <property type="nucleotide sequence ID" value="NZ_JABWGN010000010.1"/>
</dbReference>
<evidence type="ECO:0000256" key="2">
    <source>
        <dbReference type="SAM" id="Phobius"/>
    </source>
</evidence>
<dbReference type="InterPro" id="IPR047789">
    <property type="entry name" value="CU044_5270-like"/>
</dbReference>
<keyword evidence="2" id="KW-0812">Transmembrane</keyword>
<feature type="region of interest" description="Disordered" evidence="1">
    <location>
        <begin position="221"/>
        <end position="240"/>
    </location>
</feature>
<comment type="caution">
    <text evidence="3">The sequence shown here is derived from an EMBL/GenBank/DDBJ whole genome shotgun (WGS) entry which is preliminary data.</text>
</comment>
<reference evidence="3 4" key="1">
    <citation type="submission" date="2020-06" db="EMBL/GenBank/DDBJ databases">
        <title>Nonomuraea sp. SMC257, a novel actinomycete isolated from soil.</title>
        <authorList>
            <person name="Chanama M."/>
        </authorList>
    </citation>
    <scope>NUCLEOTIDE SEQUENCE [LARGE SCALE GENOMIC DNA]</scope>
    <source>
        <strain evidence="3 4">SMC257</strain>
    </source>
</reference>
<sequence>MDELRQLRDRHDAMPDPAAEVVSEARSRLTAHMRLSRTRRPARFAAVRRARPVWGLGLAGAAAAAVLVATTMNGIETDGGRAGVVSAAPRTGATPTGAPSPTTLRLRPVADARDLAGNAAARAAAEPDVAPRPSQWAYLKSLTAQTQVDGGPGLFGTPKVKHTRESWRRLDEKGFAYMEHGRLEVQEGSEYEVTYPYLLSLPDDPGALLDRVYEQIDAEEAAKQEDGPAQGGHRFTPEPLTRDERDMYAFQYLAQGMRDAVLPARTRAAMYGALARIPGVRYEKGASDLAGRPGVTLYRVSGHLRDEIFIDPRTYAYLGYRTVVTRDHDDHGSQLRKGQILGWDAQLRGAIVDKAGERS</sequence>
<dbReference type="Proteomes" id="UP000586042">
    <property type="component" value="Unassembled WGS sequence"/>
</dbReference>
<evidence type="ECO:0000313" key="3">
    <source>
        <dbReference type="EMBL" id="NUW35067.1"/>
    </source>
</evidence>
<evidence type="ECO:0000313" key="4">
    <source>
        <dbReference type="Proteomes" id="UP000586042"/>
    </source>
</evidence>
<dbReference type="EMBL" id="JABWGN010000010">
    <property type="protein sequence ID" value="NUW35067.1"/>
    <property type="molecule type" value="Genomic_DNA"/>
</dbReference>
<organism evidence="3 4">
    <name type="scientific">Nonomuraea montanisoli</name>
    <dbReference type="NCBI Taxonomy" id="2741721"/>
    <lineage>
        <taxon>Bacteria</taxon>
        <taxon>Bacillati</taxon>
        <taxon>Actinomycetota</taxon>
        <taxon>Actinomycetes</taxon>
        <taxon>Streptosporangiales</taxon>
        <taxon>Streptosporangiaceae</taxon>
        <taxon>Nonomuraea</taxon>
    </lineage>
</organism>
<feature type="transmembrane region" description="Helical" evidence="2">
    <location>
        <begin position="53"/>
        <end position="72"/>
    </location>
</feature>
<name>A0A7Y6IBA9_9ACTN</name>
<evidence type="ECO:0000256" key="1">
    <source>
        <dbReference type="SAM" id="MobiDB-lite"/>
    </source>
</evidence>
<gene>
    <name evidence="3" type="ORF">HTZ77_27085</name>
</gene>
<dbReference type="AlphaFoldDB" id="A0A7Y6IBA9"/>
<keyword evidence="2" id="KW-1133">Transmembrane helix</keyword>
<accession>A0A7Y6IBA9</accession>
<keyword evidence="2" id="KW-0472">Membrane</keyword>
<dbReference type="NCBIfam" id="NF038083">
    <property type="entry name" value="CU044_5270_fam"/>
    <property type="match status" value="1"/>
</dbReference>
<proteinExistence type="predicted"/>
<protein>
    <submittedName>
        <fullName evidence="3">CU044_5270 family protein</fullName>
    </submittedName>
</protein>
<keyword evidence="4" id="KW-1185">Reference proteome</keyword>